<dbReference type="HOGENOM" id="CLU_3220245_0_0_10"/>
<protein>
    <recommendedName>
        <fullName evidence="4">DUF4044 domain-containing protein</fullName>
    </recommendedName>
</protein>
<gene>
    <name evidence="2" type="ORF">HMPREF0663_12096</name>
</gene>
<feature type="transmembrane region" description="Helical" evidence="1">
    <location>
        <begin position="16"/>
        <end position="42"/>
    </location>
</feature>
<keyword evidence="3" id="KW-1185">Reference proteome</keyword>
<keyword evidence="1" id="KW-1133">Transmembrane helix</keyword>
<evidence type="ECO:0000313" key="3">
    <source>
        <dbReference type="Proteomes" id="UP000005580"/>
    </source>
</evidence>
<keyword evidence="1" id="KW-0812">Transmembrane</keyword>
<evidence type="ECO:0000256" key="1">
    <source>
        <dbReference type="SAM" id="Phobius"/>
    </source>
</evidence>
<accession>E7RS28</accession>
<proteinExistence type="predicted"/>
<dbReference type="EMBL" id="AEPE02000006">
    <property type="protein sequence ID" value="EFZ36029.1"/>
    <property type="molecule type" value="Genomic_DNA"/>
</dbReference>
<name>E7RS28_9BACT</name>
<reference evidence="2" key="1">
    <citation type="submission" date="2011-01" db="EMBL/GenBank/DDBJ databases">
        <authorList>
            <person name="Muzny D."/>
            <person name="Qin X."/>
            <person name="Buhay C."/>
            <person name="Dugan-Rocha S."/>
            <person name="Ding Y."/>
            <person name="Chen G."/>
            <person name="Hawes A."/>
            <person name="Holder M."/>
            <person name="Jhangiani S."/>
            <person name="Johnson A."/>
            <person name="Khan Z."/>
            <person name="Li Z."/>
            <person name="Liu W."/>
            <person name="Liu X."/>
            <person name="Perez L."/>
            <person name="Shen H."/>
            <person name="Wang Q."/>
            <person name="Watt J."/>
            <person name="Xi L."/>
            <person name="Xin Y."/>
            <person name="Zhou J."/>
            <person name="Deng J."/>
            <person name="Jiang H."/>
            <person name="Liu Y."/>
            <person name="Qu J."/>
            <person name="Song X.-Z."/>
            <person name="Zhang L."/>
            <person name="Villasana D."/>
            <person name="Johnson A."/>
            <person name="Liu J."/>
            <person name="Liyanage D."/>
            <person name="Lorensuhewa L."/>
            <person name="Robinson T."/>
            <person name="Song A."/>
            <person name="Song B.-B."/>
            <person name="Dinh H."/>
            <person name="Thornton R."/>
            <person name="Coyle M."/>
            <person name="Francisco L."/>
            <person name="Jackson L."/>
            <person name="Javaid M."/>
            <person name="Korchina V."/>
            <person name="Kovar C."/>
            <person name="Mata R."/>
            <person name="Mathew T."/>
            <person name="Ngo R."/>
            <person name="Nguyen L."/>
            <person name="Nguyen N."/>
            <person name="Okwuonu G."/>
            <person name="Ongeri F."/>
            <person name="Pham C."/>
            <person name="Simmons D."/>
            <person name="Wilczek-Boney K."/>
            <person name="Hale W."/>
            <person name="Jakkamsetti A."/>
            <person name="Pham P."/>
            <person name="Ruth R."/>
            <person name="San Lucas F."/>
            <person name="Warren J."/>
            <person name="Zhang J."/>
            <person name="Zhao Z."/>
            <person name="Zhou C."/>
            <person name="Zhu D."/>
            <person name="Lee S."/>
            <person name="Bess C."/>
            <person name="Blankenburg K."/>
            <person name="Forbes L."/>
            <person name="Fu Q."/>
            <person name="Gubbala S."/>
            <person name="Hirani K."/>
            <person name="Jayaseelan J.C."/>
            <person name="Lara F."/>
            <person name="Munidasa M."/>
            <person name="Palculict T."/>
            <person name="Patil S."/>
            <person name="Pu L.-L."/>
            <person name="Saada N."/>
            <person name="Tang L."/>
            <person name="Weissenberger G."/>
            <person name="Zhu Y."/>
            <person name="Hemphill L."/>
            <person name="Shang Y."/>
            <person name="Youmans B."/>
            <person name="Ayvaz T."/>
            <person name="Ross M."/>
            <person name="Santibanez J."/>
            <person name="Aqrawi P."/>
            <person name="Gross S."/>
            <person name="Joshi V."/>
            <person name="Fowler G."/>
            <person name="Nazareth L."/>
            <person name="Reid J."/>
            <person name="Worley K."/>
            <person name="Petrosino J."/>
            <person name="Highlander S."/>
            <person name="Gibbs R."/>
        </authorList>
    </citation>
    <scope>NUCLEOTIDE SEQUENCE [LARGE SCALE GENOMIC DNA]</scope>
    <source>
        <strain evidence="2">ATCC 33269</strain>
    </source>
</reference>
<organism evidence="2 3">
    <name type="scientific">Hoylesella oralis ATCC 33269</name>
    <dbReference type="NCBI Taxonomy" id="873533"/>
    <lineage>
        <taxon>Bacteria</taxon>
        <taxon>Pseudomonadati</taxon>
        <taxon>Bacteroidota</taxon>
        <taxon>Bacteroidia</taxon>
        <taxon>Bacteroidales</taxon>
        <taxon>Prevotellaceae</taxon>
        <taxon>Hoylesella</taxon>
    </lineage>
</organism>
<evidence type="ECO:0000313" key="2">
    <source>
        <dbReference type="EMBL" id="EFZ36029.1"/>
    </source>
</evidence>
<sequence length="44" mass="5390">MQIEQKRRKRKRRTKYLINVLFVTMCILALFIIIAIIFSYTIDK</sequence>
<dbReference type="AlphaFoldDB" id="E7RS28"/>
<keyword evidence="1" id="KW-0472">Membrane</keyword>
<dbReference type="Proteomes" id="UP000005580">
    <property type="component" value="Unassembled WGS sequence"/>
</dbReference>
<dbReference type="STRING" id="28134.SAMN05444288_1071"/>
<evidence type="ECO:0008006" key="4">
    <source>
        <dbReference type="Google" id="ProtNLM"/>
    </source>
</evidence>
<comment type="caution">
    <text evidence="2">The sequence shown here is derived from an EMBL/GenBank/DDBJ whole genome shotgun (WGS) entry which is preliminary data.</text>
</comment>